<proteinExistence type="predicted"/>
<feature type="transmembrane region" description="Helical" evidence="1">
    <location>
        <begin position="28"/>
        <end position="49"/>
    </location>
</feature>
<gene>
    <name evidence="2" type="ORF">V3C41_08955</name>
</gene>
<dbReference type="RefSeq" id="WP_347782376.1">
    <property type="nucleotide sequence ID" value="NZ_JBBMFV010000004.1"/>
</dbReference>
<keyword evidence="1" id="KW-0472">Membrane</keyword>
<keyword evidence="1" id="KW-0812">Transmembrane</keyword>
<evidence type="ECO:0008006" key="4">
    <source>
        <dbReference type="Google" id="ProtNLM"/>
    </source>
</evidence>
<dbReference type="Proteomes" id="UP001448614">
    <property type="component" value="Unassembled WGS sequence"/>
</dbReference>
<accession>A0ABV0GRQ3</accession>
<feature type="transmembrane region" description="Helical" evidence="1">
    <location>
        <begin position="55"/>
        <end position="75"/>
    </location>
</feature>
<evidence type="ECO:0000313" key="3">
    <source>
        <dbReference type="Proteomes" id="UP001448614"/>
    </source>
</evidence>
<keyword evidence="3" id="KW-1185">Reference proteome</keyword>
<name>A0ABV0GRQ3_PAENI</name>
<evidence type="ECO:0000313" key="2">
    <source>
        <dbReference type="EMBL" id="MEO3941194.1"/>
    </source>
</evidence>
<protein>
    <recommendedName>
        <fullName evidence="4">DUF3093 family protein</fullName>
    </recommendedName>
</protein>
<sequence>MKDPEQPLSTKGTVSVVHWESRTGDEPVVKFVIFGVLGVLIGLLLMVFLPAFRSIGAVAVFSVVFAGILTLPVMAARRNFMRGVTVRVNDTIAEVTGNASEALSVKQLHHLARTGEPWPLLVSGVAGLRLQVQRVLAQDEDAPAKWRAVITAVPPRSGVSSFDRLLDAALKPAAGNRR</sequence>
<organism evidence="2 3">
    <name type="scientific">Paenarthrobacter nicotinovorans</name>
    <name type="common">Arthrobacter nicotinovorans</name>
    <dbReference type="NCBI Taxonomy" id="29320"/>
    <lineage>
        <taxon>Bacteria</taxon>
        <taxon>Bacillati</taxon>
        <taxon>Actinomycetota</taxon>
        <taxon>Actinomycetes</taxon>
        <taxon>Micrococcales</taxon>
        <taxon>Micrococcaceae</taxon>
        <taxon>Paenarthrobacter</taxon>
    </lineage>
</organism>
<dbReference type="EMBL" id="JBBMFV010000004">
    <property type="protein sequence ID" value="MEO3941194.1"/>
    <property type="molecule type" value="Genomic_DNA"/>
</dbReference>
<comment type="caution">
    <text evidence="2">The sequence shown here is derived from an EMBL/GenBank/DDBJ whole genome shotgun (WGS) entry which is preliminary data.</text>
</comment>
<evidence type="ECO:0000256" key="1">
    <source>
        <dbReference type="SAM" id="Phobius"/>
    </source>
</evidence>
<keyword evidence="1" id="KW-1133">Transmembrane helix</keyword>
<reference evidence="2 3" key="1">
    <citation type="journal article" date="2024" name="Appl. Microbiol. Biotechnol.">
        <title>Biosynthetic gene clusters with biotechnological applications in novel Antarctic isolates from Actinomycetota.</title>
        <authorList>
            <person name="Bruna P."/>
            <person name="Nunez-Montero K."/>
            <person name="Contreras M.J."/>
            <person name="Leal K."/>
            <person name="Garcia M."/>
            <person name="Abanto M."/>
            <person name="Barrientos L."/>
        </authorList>
    </citation>
    <scope>NUCLEOTIDE SEQUENCE [LARGE SCALE GENOMIC DNA]</scope>
    <source>
        <strain evidence="2 3">Se16.17</strain>
    </source>
</reference>